<feature type="domain" description="AB hydrolase-1" evidence="1">
    <location>
        <begin position="22"/>
        <end position="240"/>
    </location>
</feature>
<keyword evidence="3" id="KW-1185">Reference proteome</keyword>
<dbReference type="GO" id="GO:0003824">
    <property type="term" value="F:catalytic activity"/>
    <property type="evidence" value="ECO:0007669"/>
    <property type="project" value="UniProtKB-ARBA"/>
</dbReference>
<dbReference type="PANTHER" id="PTHR43798">
    <property type="entry name" value="MONOACYLGLYCEROL LIPASE"/>
    <property type="match status" value="1"/>
</dbReference>
<protein>
    <submittedName>
        <fullName evidence="2">Pimeloyl-ACP methyl ester carboxylesterase</fullName>
    </submittedName>
</protein>
<organism evidence="2 3">
    <name type="scientific">Streptosporangium sandarakinum</name>
    <dbReference type="NCBI Taxonomy" id="1260955"/>
    <lineage>
        <taxon>Bacteria</taxon>
        <taxon>Bacillati</taxon>
        <taxon>Actinomycetota</taxon>
        <taxon>Actinomycetes</taxon>
        <taxon>Streptosporangiales</taxon>
        <taxon>Streptosporangiaceae</taxon>
        <taxon>Streptosporangium</taxon>
    </lineage>
</organism>
<name>A0A852UX64_9ACTN</name>
<dbReference type="InterPro" id="IPR029058">
    <property type="entry name" value="AB_hydrolase_fold"/>
</dbReference>
<evidence type="ECO:0000259" key="1">
    <source>
        <dbReference type="Pfam" id="PF12697"/>
    </source>
</evidence>
<dbReference type="PANTHER" id="PTHR43798:SF33">
    <property type="entry name" value="HYDROLASE, PUTATIVE (AFU_ORTHOLOGUE AFUA_2G14860)-RELATED"/>
    <property type="match status" value="1"/>
</dbReference>
<dbReference type="EMBL" id="JACCCO010000001">
    <property type="protein sequence ID" value="NYF38205.1"/>
    <property type="molecule type" value="Genomic_DNA"/>
</dbReference>
<evidence type="ECO:0000313" key="2">
    <source>
        <dbReference type="EMBL" id="NYF38205.1"/>
    </source>
</evidence>
<dbReference type="Proteomes" id="UP000576393">
    <property type="component" value="Unassembled WGS sequence"/>
</dbReference>
<accession>A0A852UX64</accession>
<dbReference type="RefSeq" id="WP_179817994.1">
    <property type="nucleotide sequence ID" value="NZ_JACCCO010000001.1"/>
</dbReference>
<dbReference type="AlphaFoldDB" id="A0A852UX64"/>
<dbReference type="GO" id="GO:0016020">
    <property type="term" value="C:membrane"/>
    <property type="evidence" value="ECO:0007669"/>
    <property type="project" value="TreeGrafter"/>
</dbReference>
<evidence type="ECO:0000313" key="3">
    <source>
        <dbReference type="Proteomes" id="UP000576393"/>
    </source>
</evidence>
<dbReference type="InterPro" id="IPR000073">
    <property type="entry name" value="AB_hydrolase_1"/>
</dbReference>
<dbReference type="Pfam" id="PF12697">
    <property type="entry name" value="Abhydrolase_6"/>
    <property type="match status" value="1"/>
</dbReference>
<dbReference type="InterPro" id="IPR050266">
    <property type="entry name" value="AB_hydrolase_sf"/>
</dbReference>
<reference evidence="2 3" key="1">
    <citation type="submission" date="2020-07" db="EMBL/GenBank/DDBJ databases">
        <title>Sequencing the genomes of 1000 actinobacteria strains.</title>
        <authorList>
            <person name="Klenk H.-P."/>
        </authorList>
    </citation>
    <scope>NUCLEOTIDE SEQUENCE [LARGE SCALE GENOMIC DNA]</scope>
    <source>
        <strain evidence="2 3">DSM 45763</strain>
    </source>
</reference>
<comment type="caution">
    <text evidence="2">The sequence shown here is derived from an EMBL/GenBank/DDBJ whole genome shotgun (WGS) entry which is preliminary data.</text>
</comment>
<dbReference type="SUPFAM" id="SSF53474">
    <property type="entry name" value="alpha/beta-Hydrolases"/>
    <property type="match status" value="1"/>
</dbReference>
<sequence>MDVTSADGTTIAFDRSGEGPAVILVQGGFSDRSHPIWTGMAAALSPHFTVYNYDRRGRGDSGDTQPYAVEREIEDLEAIIKHAGGEAMVFGGSSGGALALEAAAHGLPITKLAVYEPPYIVDDSRAPVPHDFEAQLADLISEGRRGDVVARFMTEAAEVPAEMVDQMRQSPYWEGMEAVAHTLVYEAAVVGPGNKLPAERLTRVNTPTVVMTGENSAPWMGKGGAAVAEKLPNGEHRILEGQAHDASPEVLGPAVAEFFKAG</sequence>
<proteinExistence type="predicted"/>
<dbReference type="Gene3D" id="3.40.50.1820">
    <property type="entry name" value="alpha/beta hydrolase"/>
    <property type="match status" value="1"/>
</dbReference>
<gene>
    <name evidence="2" type="ORF">HDA43_000364</name>
</gene>